<comment type="caution">
    <text evidence="1">The sequence shown here is derived from an EMBL/GenBank/DDBJ whole genome shotgun (WGS) entry which is preliminary data.</text>
</comment>
<dbReference type="Proteomes" id="UP001056778">
    <property type="component" value="Chromosome 6"/>
</dbReference>
<evidence type="ECO:0000313" key="1">
    <source>
        <dbReference type="EMBL" id="KAI4460306.1"/>
    </source>
</evidence>
<protein>
    <submittedName>
        <fullName evidence="1">Chromatin assembly factor 1 subunit a caf-1 subunit a</fullName>
    </submittedName>
</protein>
<proteinExistence type="predicted"/>
<reference evidence="1" key="1">
    <citation type="submission" date="2022-04" db="EMBL/GenBank/DDBJ databases">
        <title>Chromosome-scale genome assembly of Holotrichia oblita Faldermann.</title>
        <authorList>
            <person name="Rongchong L."/>
        </authorList>
    </citation>
    <scope>NUCLEOTIDE SEQUENCE</scope>
    <source>
        <strain evidence="1">81SQS9</strain>
    </source>
</reference>
<dbReference type="EMBL" id="CM043020">
    <property type="protein sequence ID" value="KAI4460306.1"/>
    <property type="molecule type" value="Genomic_DNA"/>
</dbReference>
<sequence>MMSSRISYSMHYDLTHAQERVLAPLQELSRLRIDTREPNMPVLYVAMATWIPKCNMYHHNSNNNSEPEAVENGENETIETAEGIVSKDPKTDSDRQDSTSSKTESESDSEDGAEDISPSKVKTKADDLKITPKKVLSPKQLLRKAESEKKRQEKQKEKEEIRRKKLELKEEKDRQKLEEKKKLDEERRKANEEKLRLKQEKEDQKLKEKQAKEEEKDKKRREKEEKEEAKKKEREQLKLKKQQELEEKNKEKLKIEEQKQKTVAAFVNFFVPKKADANEEKRGEDSSTFFMPFEIKSDMRLAPLLRRTLDDDRKDDLDEKLNEQNGALKLYLQELKEGGGGKIGRSSSRTWPFEEADSDDLIIVEENVGESIVEQKPKLEKMRAKFLKFYENQRPPYFGTWNKRSKKILARRPFEKDEIFNYDIDSDEEWEEEGEGESLKGTDDEEEKDNESDHEYEEDEVFVPHGYLSDDETNDEVKAKLSPSAHKAKLKLLKNEFDEEMRSKTQKLKPRVIGCVWYNKDGTNVEEAIDRYLQPFSIICKGQIQIKKRSDFVLASTKKAPKQLDKEHIPIFLKLIHGSVDKRKNIVKDFIEHMSNNGIQLEVSQMSLSRLLKTFAQWQKCPEDGAMHNKLCWYVGEDVRKEYNVNLAMPIQVKNKYRKTTK</sequence>
<accession>A0ACB9T0H9</accession>
<evidence type="ECO:0000313" key="2">
    <source>
        <dbReference type="Proteomes" id="UP001056778"/>
    </source>
</evidence>
<name>A0ACB9T0H9_HOLOL</name>
<gene>
    <name evidence="1" type="ORF">MML48_6g00017793</name>
</gene>
<keyword evidence="2" id="KW-1185">Reference proteome</keyword>
<organism evidence="1 2">
    <name type="scientific">Holotrichia oblita</name>
    <name type="common">Chafer beetle</name>
    <dbReference type="NCBI Taxonomy" id="644536"/>
    <lineage>
        <taxon>Eukaryota</taxon>
        <taxon>Metazoa</taxon>
        <taxon>Ecdysozoa</taxon>
        <taxon>Arthropoda</taxon>
        <taxon>Hexapoda</taxon>
        <taxon>Insecta</taxon>
        <taxon>Pterygota</taxon>
        <taxon>Neoptera</taxon>
        <taxon>Endopterygota</taxon>
        <taxon>Coleoptera</taxon>
        <taxon>Polyphaga</taxon>
        <taxon>Scarabaeiformia</taxon>
        <taxon>Scarabaeidae</taxon>
        <taxon>Melolonthinae</taxon>
        <taxon>Holotrichia</taxon>
    </lineage>
</organism>